<dbReference type="VEuPathDB" id="FungiDB:G647_07992"/>
<feature type="compositionally biased region" description="Polar residues" evidence="1">
    <location>
        <begin position="72"/>
        <end position="94"/>
    </location>
</feature>
<dbReference type="eggNOG" id="ENOG502T5R8">
    <property type="taxonomic scope" value="Eukaryota"/>
</dbReference>
<dbReference type="EMBL" id="LGRB01000020">
    <property type="protein sequence ID" value="OCT45358.1"/>
    <property type="molecule type" value="Genomic_DNA"/>
</dbReference>
<protein>
    <submittedName>
        <fullName evidence="2">Uncharacterized protein</fullName>
    </submittedName>
</protein>
<organism evidence="2 3">
    <name type="scientific">Cladophialophora carrionii</name>
    <dbReference type="NCBI Taxonomy" id="86049"/>
    <lineage>
        <taxon>Eukaryota</taxon>
        <taxon>Fungi</taxon>
        <taxon>Dikarya</taxon>
        <taxon>Ascomycota</taxon>
        <taxon>Pezizomycotina</taxon>
        <taxon>Eurotiomycetes</taxon>
        <taxon>Chaetothyriomycetidae</taxon>
        <taxon>Chaetothyriales</taxon>
        <taxon>Herpotrichiellaceae</taxon>
        <taxon>Cladophialophora</taxon>
    </lineage>
</organism>
<reference evidence="3" key="1">
    <citation type="submission" date="2015-07" db="EMBL/GenBank/DDBJ databases">
        <authorList>
            <person name="Teixeira M.M."/>
            <person name="Souza R.C."/>
            <person name="Almeida L.G."/>
            <person name="Vicente V.A."/>
            <person name="de Hoog S."/>
            <person name="Bocca A.L."/>
            <person name="de Almeida S.R."/>
            <person name="Vasconcelos A.T."/>
            <person name="Felipe M.S."/>
        </authorList>
    </citation>
    <scope>NUCLEOTIDE SEQUENCE [LARGE SCALE GENOMIC DNA]</scope>
    <source>
        <strain evidence="3">KSF</strain>
    </source>
</reference>
<sequence length="94" mass="10185">MLYAGYYNLSRADNSAPSSRRVSQESTSSEKSTSSSSSQKIKAGLRKILEELRPTTEPLTPAGIYSPVIKQEQLSSRKQSTVSGTSSEVELTKA</sequence>
<dbReference type="AlphaFoldDB" id="A0A1C1CA61"/>
<evidence type="ECO:0000313" key="2">
    <source>
        <dbReference type="EMBL" id="OCT45358.1"/>
    </source>
</evidence>
<gene>
    <name evidence="2" type="ORF">CLCR_06473</name>
</gene>
<evidence type="ECO:0000256" key="1">
    <source>
        <dbReference type="SAM" id="MobiDB-lite"/>
    </source>
</evidence>
<dbReference type="Proteomes" id="UP000094526">
    <property type="component" value="Unassembled WGS sequence"/>
</dbReference>
<feature type="region of interest" description="Disordered" evidence="1">
    <location>
        <begin position="1"/>
        <end position="94"/>
    </location>
</feature>
<proteinExistence type="predicted"/>
<accession>A0A1C1CA61</accession>
<comment type="caution">
    <text evidence="2">The sequence shown here is derived from an EMBL/GenBank/DDBJ whole genome shotgun (WGS) entry which is preliminary data.</text>
</comment>
<evidence type="ECO:0000313" key="3">
    <source>
        <dbReference type="Proteomes" id="UP000094526"/>
    </source>
</evidence>
<dbReference type="STRING" id="86049.A0A1C1CA61"/>
<dbReference type="VEuPathDB" id="FungiDB:CLCR_06473"/>
<keyword evidence="3" id="KW-1185">Reference proteome</keyword>
<name>A0A1C1CA61_9EURO</name>
<feature type="compositionally biased region" description="Low complexity" evidence="1">
    <location>
        <begin position="18"/>
        <end position="40"/>
    </location>
</feature>
<dbReference type="OrthoDB" id="4120230at2759"/>